<protein>
    <submittedName>
        <fullName evidence="1">Uncharacterized protein</fullName>
    </submittedName>
</protein>
<gene>
    <name evidence="1" type="ORF">RJ639_042873</name>
</gene>
<dbReference type="Proteomes" id="UP001188597">
    <property type="component" value="Unassembled WGS sequence"/>
</dbReference>
<keyword evidence="2" id="KW-1185">Reference proteome</keyword>
<dbReference type="EMBL" id="JAVXUP010000625">
    <property type="protein sequence ID" value="KAK3023983.1"/>
    <property type="molecule type" value="Genomic_DNA"/>
</dbReference>
<reference evidence="1" key="1">
    <citation type="submission" date="2022-12" db="EMBL/GenBank/DDBJ databases">
        <title>Draft genome assemblies for two species of Escallonia (Escalloniales).</title>
        <authorList>
            <person name="Chanderbali A."/>
            <person name="Dervinis C."/>
            <person name="Anghel I."/>
            <person name="Soltis D."/>
            <person name="Soltis P."/>
            <person name="Zapata F."/>
        </authorList>
    </citation>
    <scope>NUCLEOTIDE SEQUENCE</scope>
    <source>
        <strain evidence="1">UCBG64.0493</strain>
        <tissue evidence="1">Leaf</tissue>
    </source>
</reference>
<proteinExistence type="predicted"/>
<evidence type="ECO:0000313" key="1">
    <source>
        <dbReference type="EMBL" id="KAK3023983.1"/>
    </source>
</evidence>
<organism evidence="1 2">
    <name type="scientific">Escallonia herrerae</name>
    <dbReference type="NCBI Taxonomy" id="1293975"/>
    <lineage>
        <taxon>Eukaryota</taxon>
        <taxon>Viridiplantae</taxon>
        <taxon>Streptophyta</taxon>
        <taxon>Embryophyta</taxon>
        <taxon>Tracheophyta</taxon>
        <taxon>Spermatophyta</taxon>
        <taxon>Magnoliopsida</taxon>
        <taxon>eudicotyledons</taxon>
        <taxon>Gunneridae</taxon>
        <taxon>Pentapetalae</taxon>
        <taxon>asterids</taxon>
        <taxon>campanulids</taxon>
        <taxon>Escalloniales</taxon>
        <taxon>Escalloniaceae</taxon>
        <taxon>Escallonia</taxon>
    </lineage>
</organism>
<sequence length="149" mass="16791">MQAEEVSGGDKEVVREYFNNIRFQQWRKIYGETIEVNRVQMDIRIGHSKIVENVMQMLTDEGPLEGVTAEGWADVDSASEVGHGGVLVPAIIEDDVFENLREDHDQLQSYMGSALPCEGVRSSTIKEALQLWTRVHGGKERKGLTKKMD</sequence>
<dbReference type="InterPro" id="IPR029063">
    <property type="entry name" value="SAM-dependent_MTases_sf"/>
</dbReference>
<name>A0AA89B377_9ASTE</name>
<accession>A0AA89B377</accession>
<dbReference type="AlphaFoldDB" id="A0AA89B377"/>
<evidence type="ECO:0000313" key="2">
    <source>
        <dbReference type="Proteomes" id="UP001188597"/>
    </source>
</evidence>
<comment type="caution">
    <text evidence="1">The sequence shown here is derived from an EMBL/GenBank/DDBJ whole genome shotgun (WGS) entry which is preliminary data.</text>
</comment>
<dbReference type="Gene3D" id="3.40.50.150">
    <property type="entry name" value="Vaccinia Virus protein VP39"/>
    <property type="match status" value="1"/>
</dbReference>